<dbReference type="InterPro" id="IPR001482">
    <property type="entry name" value="T2SS/T4SS_dom"/>
</dbReference>
<sequence>MSGSAKDVLRGRLEEKLARECGETVLAALRNPAVVEIMLNPDGRVWLDVAGEGMQYSGSEMSPAAAESMLTTCASMLNTSITYDNPILEGEFPLDGSRLEGIIAPIVRTPVFTIRKKATKVFTLDDYCARGIIGAVMPAARRLDEEGAETEPDFVNPVEAIRHAVVSRKNILIVGGTGSGKTTLANAVLAEIASLASEDRLVAIEDTVELQIKMPNSVLLRSNERIPMQRLLRATMRLRPDRIVVGEVRGGEALTLLKSWNTGHPGGVATIHANSAQGGLLRLMQLVYEAPEAANLSESAIGTMIAEAVNMVLFIERSHDAGGRRVSEIVNVNGFENGLFRCSPIVVRSAVAV</sequence>
<evidence type="ECO:0000313" key="4">
    <source>
        <dbReference type="Proteomes" id="UP000317550"/>
    </source>
</evidence>
<dbReference type="SUPFAM" id="SSF52540">
    <property type="entry name" value="P-loop containing nucleoside triphosphate hydrolases"/>
    <property type="match status" value="1"/>
</dbReference>
<protein>
    <submittedName>
        <fullName evidence="3">P-type conjugative transfer ATPase TrbB</fullName>
    </submittedName>
</protein>
<dbReference type="InterPro" id="IPR003593">
    <property type="entry name" value="AAA+_ATPase"/>
</dbReference>
<dbReference type="GO" id="GO:0016887">
    <property type="term" value="F:ATP hydrolysis activity"/>
    <property type="evidence" value="ECO:0007669"/>
    <property type="project" value="InterPro"/>
</dbReference>
<dbReference type="Gene3D" id="3.40.50.300">
    <property type="entry name" value="P-loop containing nucleotide triphosphate hydrolases"/>
    <property type="match status" value="1"/>
</dbReference>
<dbReference type="OrthoDB" id="9810761at2"/>
<keyword evidence="4" id="KW-1185">Reference proteome</keyword>
<dbReference type="InterPro" id="IPR050921">
    <property type="entry name" value="T4SS_GSP_E_ATPase"/>
</dbReference>
<dbReference type="KEGG" id="cari:FNU76_15060"/>
<accession>A0A516SHC9</accession>
<feature type="domain" description="AAA+ ATPase" evidence="2">
    <location>
        <begin position="167"/>
        <end position="292"/>
    </location>
</feature>
<reference evidence="4" key="1">
    <citation type="submission" date="2019-07" db="EMBL/GenBank/DDBJ databases">
        <title>Chitinimonas sp. nov., isolated from Ny-Alesund, arctica soil.</title>
        <authorList>
            <person name="Xu Q."/>
            <person name="Peng F."/>
        </authorList>
    </citation>
    <scope>NUCLEOTIDE SEQUENCE [LARGE SCALE GENOMIC DNA]</scope>
    <source>
        <strain evidence="4">R3-44</strain>
    </source>
</reference>
<gene>
    <name evidence="3" type="ORF">FNU76_15060</name>
</gene>
<dbReference type="Pfam" id="PF00437">
    <property type="entry name" value="T2SSE"/>
    <property type="match status" value="1"/>
</dbReference>
<dbReference type="CDD" id="cd01130">
    <property type="entry name" value="VirB11-like_ATPase"/>
    <property type="match status" value="1"/>
</dbReference>
<organism evidence="3 4">
    <name type="scientific">Chitinimonas arctica</name>
    <dbReference type="NCBI Taxonomy" id="2594795"/>
    <lineage>
        <taxon>Bacteria</taxon>
        <taxon>Pseudomonadati</taxon>
        <taxon>Pseudomonadota</taxon>
        <taxon>Betaproteobacteria</taxon>
        <taxon>Neisseriales</taxon>
        <taxon>Chitinibacteraceae</taxon>
        <taxon>Chitinimonas</taxon>
    </lineage>
</organism>
<dbReference type="EMBL" id="CP041730">
    <property type="protein sequence ID" value="QDQ27566.1"/>
    <property type="molecule type" value="Genomic_DNA"/>
</dbReference>
<proteinExistence type="inferred from homology"/>
<dbReference type="PANTHER" id="PTHR30486">
    <property type="entry name" value="TWITCHING MOTILITY PROTEIN PILT"/>
    <property type="match status" value="1"/>
</dbReference>
<dbReference type="InterPro" id="IPR027417">
    <property type="entry name" value="P-loop_NTPase"/>
</dbReference>
<dbReference type="AlphaFoldDB" id="A0A516SHC9"/>
<evidence type="ECO:0000259" key="2">
    <source>
        <dbReference type="SMART" id="SM00382"/>
    </source>
</evidence>
<dbReference type="SMART" id="SM00382">
    <property type="entry name" value="AAA"/>
    <property type="match status" value="1"/>
</dbReference>
<evidence type="ECO:0000256" key="1">
    <source>
        <dbReference type="ARBA" id="ARBA00006611"/>
    </source>
</evidence>
<dbReference type="Proteomes" id="UP000317550">
    <property type="component" value="Chromosome"/>
</dbReference>
<comment type="similarity">
    <text evidence="1">Belongs to the GSP E family.</text>
</comment>
<name>A0A516SHC9_9NEIS</name>
<dbReference type="RefSeq" id="WP_144278959.1">
    <property type="nucleotide sequence ID" value="NZ_CP041730.1"/>
</dbReference>
<dbReference type="Gene3D" id="3.30.450.90">
    <property type="match status" value="1"/>
</dbReference>
<dbReference type="PANTHER" id="PTHR30486:SF6">
    <property type="entry name" value="TYPE IV PILUS RETRACTATION ATPASE PILT"/>
    <property type="match status" value="1"/>
</dbReference>
<evidence type="ECO:0000313" key="3">
    <source>
        <dbReference type="EMBL" id="QDQ27566.1"/>
    </source>
</evidence>